<evidence type="ECO:0008006" key="3">
    <source>
        <dbReference type="Google" id="ProtNLM"/>
    </source>
</evidence>
<dbReference type="EMBL" id="JSCE01000219">
    <property type="protein sequence ID" value="KHM50921.1"/>
    <property type="molecule type" value="Genomic_DNA"/>
</dbReference>
<name>A0A0B2JWA3_9FIRM</name>
<comment type="caution">
    <text evidence="1">The sequence shown here is derived from an EMBL/GenBank/DDBJ whole genome shotgun (WGS) entry which is preliminary data.</text>
</comment>
<sequence>MMFPKPKRVRLKGKALARLNQAIHDRDNDKCIICGAWVDPGKKFHHEPCGADKSDEEEKGATLCDRCHFRRHNGPNSTEIREKIKKYLKECYE</sequence>
<gene>
    <name evidence="1" type="ORF">NZ47_11950</name>
</gene>
<dbReference type="STRING" id="82374.NZ47_11950"/>
<dbReference type="AlphaFoldDB" id="A0A0B2JWA3"/>
<organism evidence="1 2">
    <name type="scientific">Anaerovibrio lipolyticus</name>
    <dbReference type="NCBI Taxonomy" id="82374"/>
    <lineage>
        <taxon>Bacteria</taxon>
        <taxon>Bacillati</taxon>
        <taxon>Bacillota</taxon>
        <taxon>Negativicutes</taxon>
        <taxon>Selenomonadales</taxon>
        <taxon>Selenomonadaceae</taxon>
        <taxon>Anaerovibrio</taxon>
    </lineage>
</organism>
<reference evidence="1 2" key="1">
    <citation type="journal article" date="2013" name="PLoS ONE">
        <title>Identification and characterization of three novel lipases belonging to families II and V from Anaerovibrio lipolyticus 5ST.</title>
        <authorList>
            <person name="Prive F."/>
            <person name="Kaderbhai N.N."/>
            <person name="Girdwood S."/>
            <person name="Worgan H.J."/>
            <person name="Pinloche E."/>
            <person name="Scollan N.D."/>
            <person name="Huws S.A."/>
            <person name="Newbold C.J."/>
        </authorList>
    </citation>
    <scope>NUCLEOTIDE SEQUENCE [LARGE SCALE GENOMIC DNA]</scope>
    <source>
        <strain evidence="1 2">5S</strain>
    </source>
</reference>
<dbReference type="RefSeq" id="WP_039211150.1">
    <property type="nucleotide sequence ID" value="NZ_JSCE01000219.1"/>
</dbReference>
<accession>A0A0B2JWA3</accession>
<dbReference type="Proteomes" id="UP000030993">
    <property type="component" value="Unassembled WGS sequence"/>
</dbReference>
<protein>
    <recommendedName>
        <fullName evidence="3">HNH domain-containing protein</fullName>
    </recommendedName>
</protein>
<evidence type="ECO:0000313" key="1">
    <source>
        <dbReference type="EMBL" id="KHM50921.1"/>
    </source>
</evidence>
<keyword evidence="2" id="KW-1185">Reference proteome</keyword>
<evidence type="ECO:0000313" key="2">
    <source>
        <dbReference type="Proteomes" id="UP000030993"/>
    </source>
</evidence>
<proteinExistence type="predicted"/>